<keyword evidence="2" id="KW-1185">Reference proteome</keyword>
<dbReference type="Proteomes" id="UP000189004">
    <property type="component" value="Unassembled WGS sequence"/>
</dbReference>
<organism evidence="1 2">
    <name type="scientific">Nocardiopsis sinuspersici</name>
    <dbReference type="NCBI Taxonomy" id="501010"/>
    <lineage>
        <taxon>Bacteria</taxon>
        <taxon>Bacillati</taxon>
        <taxon>Actinomycetota</taxon>
        <taxon>Actinomycetes</taxon>
        <taxon>Streptosporangiales</taxon>
        <taxon>Nocardiopsidaceae</taxon>
        <taxon>Nocardiopsis</taxon>
    </lineage>
</organism>
<evidence type="ECO:0000313" key="1">
    <source>
        <dbReference type="EMBL" id="OOC52619.1"/>
    </source>
</evidence>
<comment type="caution">
    <text evidence="1">The sequence shown here is derived from an EMBL/GenBank/DDBJ whole genome shotgun (WGS) entry which is preliminary data.</text>
</comment>
<dbReference type="RefSeq" id="WP_077688963.1">
    <property type="nucleotide sequence ID" value="NZ_MCOK01000001.1"/>
</dbReference>
<protein>
    <submittedName>
        <fullName evidence="1">Uncharacterized protein</fullName>
    </submittedName>
</protein>
<dbReference type="AlphaFoldDB" id="A0A1V3BWI3"/>
<name>A0A1V3BWI3_9ACTN</name>
<accession>A0A1V3BWI3</accession>
<proteinExistence type="predicted"/>
<reference evidence="2" key="1">
    <citation type="submission" date="2016-08" db="EMBL/GenBank/DDBJ databases">
        <authorList>
            <person name="Tokovenko B."/>
            <person name="Kalinowski J."/>
        </authorList>
    </citation>
    <scope>NUCLEOTIDE SEQUENCE [LARGE SCALE GENOMIC DNA]</scope>
    <source>
        <strain evidence="2">UTMC102</strain>
    </source>
</reference>
<dbReference type="EMBL" id="MCOK01000001">
    <property type="protein sequence ID" value="OOC52619.1"/>
    <property type="molecule type" value="Genomic_DNA"/>
</dbReference>
<dbReference type="STRING" id="501010.NOSIN_01225"/>
<evidence type="ECO:0000313" key="2">
    <source>
        <dbReference type="Proteomes" id="UP000189004"/>
    </source>
</evidence>
<gene>
    <name evidence="1" type="ORF">NOSIN_01225</name>
</gene>
<sequence length="102" mass="10710">MTGGEREPGPGEVQATLAAARGMGIELPPVVFDPARQRAIADRAAAAGQTLNNPDATPEQLRQAAEDESDHLRLLWVLGDLAQVRIAMEDAGILSGPEGADR</sequence>